<reference evidence="1" key="1">
    <citation type="submission" date="2021-06" db="EMBL/GenBank/DDBJ databases">
        <title>Parelaphostrongylus tenuis whole genome reference sequence.</title>
        <authorList>
            <person name="Garwood T.J."/>
            <person name="Larsen P.A."/>
            <person name="Fountain-Jones N.M."/>
            <person name="Garbe J.R."/>
            <person name="Macchietto M.G."/>
            <person name="Kania S.A."/>
            <person name="Gerhold R.W."/>
            <person name="Richards J.E."/>
            <person name="Wolf T.M."/>
        </authorList>
    </citation>
    <scope>NUCLEOTIDE SEQUENCE</scope>
    <source>
        <strain evidence="1">MNPRO001-30</strain>
        <tissue evidence="1">Meninges</tissue>
    </source>
</reference>
<name>A0AAD5MCK0_PARTN</name>
<gene>
    <name evidence="1" type="ORF">KIN20_001446</name>
</gene>
<dbReference type="Proteomes" id="UP001196413">
    <property type="component" value="Unassembled WGS sequence"/>
</dbReference>
<accession>A0AAD5MCK0</accession>
<evidence type="ECO:0000313" key="1">
    <source>
        <dbReference type="EMBL" id="KAJ1346597.1"/>
    </source>
</evidence>
<dbReference type="EMBL" id="JAHQIW010000194">
    <property type="protein sequence ID" value="KAJ1346597.1"/>
    <property type="molecule type" value="Genomic_DNA"/>
</dbReference>
<protein>
    <submittedName>
        <fullName evidence="1">Uncharacterized protein</fullName>
    </submittedName>
</protein>
<evidence type="ECO:0000313" key="2">
    <source>
        <dbReference type="Proteomes" id="UP001196413"/>
    </source>
</evidence>
<sequence length="151" mass="17390">MIRSFHSDFRCATSCGRMMMQRLSRFHFSLHSVFEGSIMSCRGGSKCGGTGLPVDSTSRGTATAEYWFRHFSVHIRQIISQIIFTEEQRVKLSTLSIPGRSAVHSSSQQMHIWHIQWLPLACRCIKSFFLSLQTLLITIRRSRRNRRLGEP</sequence>
<comment type="caution">
    <text evidence="1">The sequence shown here is derived from an EMBL/GenBank/DDBJ whole genome shotgun (WGS) entry which is preliminary data.</text>
</comment>
<organism evidence="1 2">
    <name type="scientific">Parelaphostrongylus tenuis</name>
    <name type="common">Meningeal worm</name>
    <dbReference type="NCBI Taxonomy" id="148309"/>
    <lineage>
        <taxon>Eukaryota</taxon>
        <taxon>Metazoa</taxon>
        <taxon>Ecdysozoa</taxon>
        <taxon>Nematoda</taxon>
        <taxon>Chromadorea</taxon>
        <taxon>Rhabditida</taxon>
        <taxon>Rhabditina</taxon>
        <taxon>Rhabditomorpha</taxon>
        <taxon>Strongyloidea</taxon>
        <taxon>Metastrongylidae</taxon>
        <taxon>Parelaphostrongylus</taxon>
    </lineage>
</organism>
<proteinExistence type="predicted"/>
<dbReference type="AlphaFoldDB" id="A0AAD5MCK0"/>
<keyword evidence="2" id="KW-1185">Reference proteome</keyword>